<feature type="repeat" description="ANK" evidence="14">
    <location>
        <begin position="178"/>
        <end position="211"/>
    </location>
</feature>
<evidence type="ECO:0000256" key="15">
    <source>
        <dbReference type="SAM" id="MobiDB-lite"/>
    </source>
</evidence>
<dbReference type="InterPro" id="IPR013792">
    <property type="entry name" value="RNA3'P_cycl/enolpyr_Trfase_a/b"/>
</dbReference>
<evidence type="ECO:0000256" key="8">
    <source>
        <dbReference type="ARBA" id="ARBA00023306"/>
    </source>
</evidence>
<feature type="binding site" evidence="13">
    <location>
        <position position="93"/>
    </location>
    <ligand>
        <name>UDP-N-acetyl-alpha-D-glucosamine</name>
        <dbReference type="ChEBI" id="CHEBI:57705"/>
    </ligand>
</feature>
<dbReference type="CDD" id="cd01555">
    <property type="entry name" value="UdpNAET"/>
    <property type="match status" value="1"/>
</dbReference>
<evidence type="ECO:0000313" key="18">
    <source>
        <dbReference type="Proteomes" id="UP000222056"/>
    </source>
</evidence>
<name>A0A1H6FYM1_THEAL</name>
<feature type="binding site" evidence="13">
    <location>
        <begin position="22"/>
        <end position="23"/>
    </location>
    <ligand>
        <name>phosphoenolpyruvate</name>
        <dbReference type="ChEBI" id="CHEBI:58702"/>
    </ligand>
</feature>
<dbReference type="GO" id="GO:0008360">
    <property type="term" value="P:regulation of cell shape"/>
    <property type="evidence" value="ECO:0007669"/>
    <property type="project" value="UniProtKB-KW"/>
</dbReference>
<dbReference type="InterPro" id="IPR050068">
    <property type="entry name" value="MurA_subfamily"/>
</dbReference>
<dbReference type="UniPathway" id="UPA00219"/>
<dbReference type="GO" id="GO:0009252">
    <property type="term" value="P:peptidoglycan biosynthetic process"/>
    <property type="evidence" value="ECO:0007669"/>
    <property type="project" value="UniProtKB-UniRule"/>
</dbReference>
<dbReference type="GO" id="GO:0071555">
    <property type="term" value="P:cell wall organization"/>
    <property type="evidence" value="ECO:0007669"/>
    <property type="project" value="UniProtKB-KW"/>
</dbReference>
<dbReference type="NCBIfam" id="TIGR01072">
    <property type="entry name" value="murA"/>
    <property type="match status" value="1"/>
</dbReference>
<comment type="catalytic activity">
    <reaction evidence="12 13">
        <text>phosphoenolpyruvate + UDP-N-acetyl-alpha-D-glucosamine = UDP-N-acetyl-3-O-(1-carboxyvinyl)-alpha-D-glucosamine + phosphate</text>
        <dbReference type="Rhea" id="RHEA:18681"/>
        <dbReference type="ChEBI" id="CHEBI:43474"/>
        <dbReference type="ChEBI" id="CHEBI:57705"/>
        <dbReference type="ChEBI" id="CHEBI:58702"/>
        <dbReference type="ChEBI" id="CHEBI:68483"/>
        <dbReference type="EC" id="2.5.1.7"/>
    </reaction>
</comment>
<reference evidence="18" key="1">
    <citation type="submission" date="2016-10" db="EMBL/GenBank/DDBJ databases">
        <authorList>
            <person name="Varghese N."/>
            <person name="Submissions S."/>
        </authorList>
    </citation>
    <scope>NUCLEOTIDE SEQUENCE [LARGE SCALE GENOMIC DNA]</scope>
    <source>
        <strain evidence="18">ATCC 35263</strain>
    </source>
</reference>
<comment type="pathway">
    <text evidence="2 13">Cell wall biogenesis; peptidoglycan biosynthesis.</text>
</comment>
<dbReference type="RefSeq" id="WP_093118211.1">
    <property type="nucleotide sequence ID" value="NZ_FNWJ01000002.1"/>
</dbReference>
<dbReference type="HAMAP" id="MF_00111">
    <property type="entry name" value="MurA"/>
    <property type="match status" value="1"/>
</dbReference>
<evidence type="ECO:0000256" key="2">
    <source>
        <dbReference type="ARBA" id="ARBA00004752"/>
    </source>
</evidence>
<proteinExistence type="inferred from homology"/>
<evidence type="ECO:0000256" key="1">
    <source>
        <dbReference type="ARBA" id="ARBA00004496"/>
    </source>
</evidence>
<keyword evidence="8 13" id="KW-0131">Cell cycle</keyword>
<evidence type="ECO:0000256" key="5">
    <source>
        <dbReference type="ARBA" id="ARBA00022679"/>
    </source>
</evidence>
<keyword evidence="6 13" id="KW-0133">Cell shape</keyword>
<evidence type="ECO:0000256" key="12">
    <source>
        <dbReference type="ARBA" id="ARBA00047527"/>
    </source>
</evidence>
<evidence type="ECO:0000256" key="13">
    <source>
        <dbReference type="HAMAP-Rule" id="MF_00111"/>
    </source>
</evidence>
<keyword evidence="5 13" id="KW-0808">Transferase</keyword>
<dbReference type="OrthoDB" id="9803760at2"/>
<protein>
    <recommendedName>
        <fullName evidence="13">UDP-N-acetylglucosamine 1-carboxyvinyltransferase</fullName>
        <ecNumber evidence="13">2.5.1.7</ecNumber>
    </recommendedName>
    <alternativeName>
        <fullName evidence="13">Enoylpyruvate transferase</fullName>
    </alternativeName>
    <alternativeName>
        <fullName evidence="13">UDP-N-acetylglucosamine enolpyruvyl transferase</fullName>
        <shortName evidence="13">EPT</shortName>
    </alternativeName>
</protein>
<feature type="active site" description="Proton donor" evidence="13">
    <location>
        <position position="117"/>
    </location>
</feature>
<evidence type="ECO:0000256" key="10">
    <source>
        <dbReference type="ARBA" id="ARBA00037534"/>
    </source>
</evidence>
<comment type="subcellular location">
    <subcellularLocation>
        <location evidence="1 13">Cytoplasm</location>
    </subcellularLocation>
</comment>
<dbReference type="NCBIfam" id="NF006873">
    <property type="entry name" value="PRK09369.1"/>
    <property type="match status" value="1"/>
</dbReference>
<feature type="region of interest" description="Disordered" evidence="15">
    <location>
        <begin position="426"/>
        <end position="445"/>
    </location>
</feature>
<keyword evidence="4 13" id="KW-0132">Cell division</keyword>
<dbReference type="EC" id="2.5.1.7" evidence="13"/>
<feature type="binding site" evidence="13">
    <location>
        <position position="335"/>
    </location>
    <ligand>
        <name>UDP-N-acetyl-alpha-D-glucosamine</name>
        <dbReference type="ChEBI" id="CHEBI:57705"/>
    </ligand>
</feature>
<dbReference type="SUPFAM" id="SSF55205">
    <property type="entry name" value="EPT/RTPC-like"/>
    <property type="match status" value="1"/>
</dbReference>
<keyword evidence="7 13" id="KW-0573">Peptidoglycan synthesis</keyword>
<evidence type="ECO:0000256" key="4">
    <source>
        <dbReference type="ARBA" id="ARBA00022618"/>
    </source>
</evidence>
<dbReference type="GO" id="GO:0051301">
    <property type="term" value="P:cell division"/>
    <property type="evidence" value="ECO:0007669"/>
    <property type="project" value="UniProtKB-KW"/>
</dbReference>
<dbReference type="GO" id="GO:0019277">
    <property type="term" value="P:UDP-N-acetylgalactosamine biosynthetic process"/>
    <property type="evidence" value="ECO:0007669"/>
    <property type="project" value="InterPro"/>
</dbReference>
<accession>A0A1H6FYM1</accession>
<dbReference type="GO" id="GO:0008760">
    <property type="term" value="F:UDP-N-acetylglucosamine 1-carboxyvinyltransferase activity"/>
    <property type="evidence" value="ECO:0007669"/>
    <property type="project" value="UniProtKB-UniRule"/>
</dbReference>
<feature type="binding site" evidence="13">
    <location>
        <position position="313"/>
    </location>
    <ligand>
        <name>UDP-N-acetyl-alpha-D-glucosamine</name>
        <dbReference type="ChEBI" id="CHEBI:57705"/>
    </ligand>
</feature>
<evidence type="ECO:0000256" key="14">
    <source>
        <dbReference type="PROSITE-ProRule" id="PRU00023"/>
    </source>
</evidence>
<comment type="function">
    <text evidence="10 13">Cell wall formation. Adds enolpyruvyl to UDP-N-acetylglucosamine.</text>
</comment>
<evidence type="ECO:0000256" key="9">
    <source>
        <dbReference type="ARBA" id="ARBA00023316"/>
    </source>
</evidence>
<evidence type="ECO:0000259" key="16">
    <source>
        <dbReference type="Pfam" id="PF00275"/>
    </source>
</evidence>
<evidence type="ECO:0000256" key="6">
    <source>
        <dbReference type="ARBA" id="ARBA00022960"/>
    </source>
</evidence>
<dbReference type="AlphaFoldDB" id="A0A1H6FYM1"/>
<comment type="similarity">
    <text evidence="11 13">Belongs to the EPSP synthase family. MurA subfamily.</text>
</comment>
<dbReference type="GO" id="GO:0005737">
    <property type="term" value="C:cytoplasm"/>
    <property type="evidence" value="ECO:0007669"/>
    <property type="project" value="UniProtKB-SubCell"/>
</dbReference>
<dbReference type="InterPro" id="IPR002110">
    <property type="entry name" value="Ankyrin_rpt"/>
</dbReference>
<dbReference type="InterPro" id="IPR005750">
    <property type="entry name" value="UDP_GlcNAc_COvinyl_MurA"/>
</dbReference>
<evidence type="ECO:0000313" key="17">
    <source>
        <dbReference type="EMBL" id="SEH14815.1"/>
    </source>
</evidence>
<evidence type="ECO:0000256" key="11">
    <source>
        <dbReference type="ARBA" id="ARBA00038367"/>
    </source>
</evidence>
<keyword evidence="18" id="KW-1185">Reference proteome</keyword>
<dbReference type="InterPro" id="IPR036968">
    <property type="entry name" value="Enolpyruvate_Tfrase_sf"/>
</dbReference>
<comment type="caution">
    <text evidence="13">Lacks conserved residue(s) required for the propagation of feature annotation.</text>
</comment>
<sequence>MEKFVIEGGVPLSGTVRPAGNKNAALPALAAALLTEEPVTLRNVPRIRDVDAMVRLLEQLGASVEWIGANEVTVHAREIRETRVDPELAREIRASFLLAGPLLARYGRAVMPPPGGDVIGRRRLDPHLDAFRALGARVASGRFYELAAEGGLRPCDFFMDEPSVMATENALMAAALTPGTTVIHNAAAEPHVQDLARLLIQMGARVEGIGSNRLIVEGCRELGGADYTIGPDHIEIGSFIALAACTGGELRIKDTVPEDLRMVRIAFERLGCRIEFDGRDVVVPPNQRLRVKDDDGNAIAKIEDGPWPAFPADLTSIALAMATQADGLILIHEKMFENRLFFVDKLVSMGARVIVCDPHRAVVSGPSKLHGERLESPDIRAGMALLIAALCADGTSEIGNIRQIDRGYERIDERLRSLGARIERVGRPEEPLTTGARRGADLTSL</sequence>
<dbReference type="Proteomes" id="UP000222056">
    <property type="component" value="Unassembled WGS sequence"/>
</dbReference>
<gene>
    <name evidence="13" type="primary">murA</name>
    <name evidence="17" type="ORF">SAMN02745716_1746</name>
</gene>
<feature type="domain" description="Enolpyruvate transferase" evidence="16">
    <location>
        <begin position="7"/>
        <end position="415"/>
    </location>
</feature>
<keyword evidence="3 13" id="KW-0963">Cytoplasm</keyword>
<dbReference type="Gene3D" id="3.65.10.10">
    <property type="entry name" value="Enolpyruvate transferase domain"/>
    <property type="match status" value="2"/>
</dbReference>
<dbReference type="PROSITE" id="PS50297">
    <property type="entry name" value="ANK_REP_REGION"/>
    <property type="match status" value="1"/>
</dbReference>
<dbReference type="PROSITE" id="PS50088">
    <property type="entry name" value="ANK_REPEAT"/>
    <property type="match status" value="1"/>
</dbReference>
<organism evidence="17 18">
    <name type="scientific">Thermoleophilum album</name>
    <dbReference type="NCBI Taxonomy" id="29539"/>
    <lineage>
        <taxon>Bacteria</taxon>
        <taxon>Bacillati</taxon>
        <taxon>Actinomycetota</taxon>
        <taxon>Thermoleophilia</taxon>
        <taxon>Thermoleophilales</taxon>
        <taxon>Thermoleophilaceae</taxon>
        <taxon>Thermoleophilum</taxon>
    </lineage>
</organism>
<evidence type="ECO:0000256" key="3">
    <source>
        <dbReference type="ARBA" id="ARBA00022490"/>
    </source>
</evidence>
<dbReference type="Pfam" id="PF00275">
    <property type="entry name" value="EPSP_synthase"/>
    <property type="match status" value="1"/>
</dbReference>
<keyword evidence="14" id="KW-0040">ANK repeat</keyword>
<keyword evidence="9 13" id="KW-0961">Cell wall biogenesis/degradation</keyword>
<dbReference type="STRING" id="29539.SAMN02745716_1746"/>
<dbReference type="EMBL" id="FNWJ01000002">
    <property type="protein sequence ID" value="SEH14815.1"/>
    <property type="molecule type" value="Genomic_DNA"/>
</dbReference>
<evidence type="ECO:0000256" key="7">
    <source>
        <dbReference type="ARBA" id="ARBA00022984"/>
    </source>
</evidence>
<dbReference type="InterPro" id="IPR001986">
    <property type="entry name" value="Enolpyruvate_Tfrase_dom"/>
</dbReference>
<dbReference type="PANTHER" id="PTHR43783:SF1">
    <property type="entry name" value="UDP-N-ACETYLGLUCOSAMINE 1-CARBOXYVINYLTRANSFERASE"/>
    <property type="match status" value="1"/>
</dbReference>
<dbReference type="PANTHER" id="PTHR43783">
    <property type="entry name" value="UDP-N-ACETYLGLUCOSAMINE 1-CARBOXYVINYLTRANSFERASE"/>
    <property type="match status" value="1"/>
</dbReference>